<keyword evidence="1" id="KW-0812">Transmembrane</keyword>
<keyword evidence="1" id="KW-1133">Transmembrane helix</keyword>
<proteinExistence type="predicted"/>
<reference evidence="2 3" key="1">
    <citation type="submission" date="2021-04" db="EMBL/GenBank/DDBJ databases">
        <authorList>
            <person name="Vanwijnsberghe S."/>
        </authorList>
    </citation>
    <scope>NUCLEOTIDE SEQUENCE [LARGE SCALE GENOMIC DNA]</scope>
    <source>
        <strain evidence="2 3">LMG 32171</strain>
    </source>
</reference>
<gene>
    <name evidence="2" type="ORF">R54767_02846</name>
</gene>
<protein>
    <submittedName>
        <fullName evidence="2">Uncharacterized protein</fullName>
    </submittedName>
</protein>
<evidence type="ECO:0000313" key="3">
    <source>
        <dbReference type="Proteomes" id="UP000789752"/>
    </source>
</evidence>
<evidence type="ECO:0000313" key="2">
    <source>
        <dbReference type="EMBL" id="CAG4902364.1"/>
    </source>
</evidence>
<dbReference type="Proteomes" id="UP000789752">
    <property type="component" value="Unassembled WGS sequence"/>
</dbReference>
<keyword evidence="1" id="KW-0472">Membrane</keyword>
<keyword evidence="3" id="KW-1185">Reference proteome</keyword>
<accession>A0ABM8U4L7</accession>
<organism evidence="2 3">
    <name type="scientific">Paraburkholderia gardini</name>
    <dbReference type="NCBI Taxonomy" id="2823469"/>
    <lineage>
        <taxon>Bacteria</taxon>
        <taxon>Pseudomonadati</taxon>
        <taxon>Pseudomonadota</taxon>
        <taxon>Betaproteobacteria</taxon>
        <taxon>Burkholderiales</taxon>
        <taxon>Burkholderiaceae</taxon>
        <taxon>Paraburkholderia</taxon>
    </lineage>
</organism>
<evidence type="ECO:0000256" key="1">
    <source>
        <dbReference type="SAM" id="Phobius"/>
    </source>
</evidence>
<comment type="caution">
    <text evidence="2">The sequence shown here is derived from an EMBL/GenBank/DDBJ whole genome shotgun (WGS) entry which is preliminary data.</text>
</comment>
<dbReference type="RefSeq" id="WP_228979144.1">
    <property type="nucleotide sequence ID" value="NZ_CAJQYY010000015.1"/>
</dbReference>
<name>A0ABM8U4L7_9BURK</name>
<dbReference type="EMBL" id="CAJQYY010000015">
    <property type="protein sequence ID" value="CAG4902364.1"/>
    <property type="molecule type" value="Genomic_DNA"/>
</dbReference>
<feature type="transmembrane region" description="Helical" evidence="1">
    <location>
        <begin position="15"/>
        <end position="35"/>
    </location>
</feature>
<sequence>MSAAQRWASTHLQTLRFLSLVFGGLPWPLVWLWAFTRPPYRAAYRTGKHNDLFIAAGEKARRGVLPPTGAESGTPAPKQQA</sequence>